<feature type="region of interest" description="Disordered" evidence="1">
    <location>
        <begin position="677"/>
        <end position="700"/>
    </location>
</feature>
<dbReference type="InterPro" id="IPR010730">
    <property type="entry name" value="HET"/>
</dbReference>
<keyword evidence="4" id="KW-1185">Reference proteome</keyword>
<sequence>MASNRYQYKPLTEHDSIRLLGLSPSVDTTADIHCALLTTTLGKWDNDTFNGYTALSYVWGDPEKKKVIYIGHEVIGITVNLDSALRDIRDPLMKQYLWIDAICIDQANSSEKSKQVIQMAKIYQIARNTIIYLGESTESSTLLLGAISRFCKQKPGHVRSKGLSDFLFNDTAAHTEEHNEKAWKLVLELLERPWFTRVWVFQELLFSVDPWVQCGRHRVSWGHLSQVTKAIAIFFAAFEQPEAYRVFAAMNKERSNFNSIRRPSKTLAENLISFLTVRRGLGASDPRDMVFAHKGIVQASPYQNYLEAEDIAIDYSKSVEKVFADLACHCLKTFPDHSRLEILSYKENHNDWRAKENELEVPSWVPNWTVKGFPHPYRRLREMEHMWGSTVPPILSEVQVHTSPTLYTWMNTSLVCSGWRAGNITKVSSAITLVQAGWKLPKEYLFRLFLGGNSRQKIWIHALTELYRHWCDVLGPLYSDANIMKSNSDDSASSRPQLLIDLFKAQSQSLRMKRIDEIAQTLSPYEILPTMVNGFFQRNWGNASLFASTMSVIIWAHAVIFEHGKAETAFSEVLYDRRFATLEDGTLVLVPVTAMIGDVVCWLSPDLTTPFVLREKAGPPAISENTIKDLGLPLLRDSEPAYSEYAFVGECHIDTSIYSHGQESTRLNITIPRSTITKPRSTNLDTKPRSTQNDYFGQNPGLSNHHKLETFLIS</sequence>
<dbReference type="PANTHER" id="PTHR24148:SF73">
    <property type="entry name" value="HET DOMAIN PROTEIN (AFU_ORTHOLOGUE AFUA_8G01020)"/>
    <property type="match status" value="1"/>
</dbReference>
<dbReference type="Pfam" id="PF06985">
    <property type="entry name" value="HET"/>
    <property type="match status" value="1"/>
</dbReference>
<dbReference type="EMBL" id="JABFCT010000006">
    <property type="protein sequence ID" value="KAF5875479.1"/>
    <property type="molecule type" value="Genomic_DNA"/>
</dbReference>
<proteinExistence type="predicted"/>
<dbReference type="AlphaFoldDB" id="A0A8H6AXS7"/>
<organism evidence="3 4">
    <name type="scientific">Botrytis fragariae</name>
    <dbReference type="NCBI Taxonomy" id="1964551"/>
    <lineage>
        <taxon>Eukaryota</taxon>
        <taxon>Fungi</taxon>
        <taxon>Dikarya</taxon>
        <taxon>Ascomycota</taxon>
        <taxon>Pezizomycotina</taxon>
        <taxon>Leotiomycetes</taxon>
        <taxon>Helotiales</taxon>
        <taxon>Sclerotiniaceae</taxon>
        <taxon>Botrytis</taxon>
    </lineage>
</organism>
<dbReference type="RefSeq" id="XP_037194425.1">
    <property type="nucleotide sequence ID" value="XM_037334338.1"/>
</dbReference>
<dbReference type="GeneID" id="59258030"/>
<evidence type="ECO:0000313" key="4">
    <source>
        <dbReference type="Proteomes" id="UP000531561"/>
    </source>
</evidence>
<evidence type="ECO:0000256" key="1">
    <source>
        <dbReference type="SAM" id="MobiDB-lite"/>
    </source>
</evidence>
<dbReference type="PANTHER" id="PTHR24148">
    <property type="entry name" value="ANKYRIN REPEAT DOMAIN-CONTAINING PROTEIN 39 HOMOLOG-RELATED"/>
    <property type="match status" value="1"/>
</dbReference>
<reference evidence="3 4" key="1">
    <citation type="journal article" date="2020" name="Phytopathology">
        <title>A high-quality genome resource of Botrytis fragariae, a new and rapidly spreading fungal pathogen causing strawberry gray mold in the U.S.A.</title>
        <authorList>
            <person name="Wu Y."/>
            <person name="Saski C.A."/>
            <person name="Schnabel G."/>
            <person name="Xiao S."/>
            <person name="Hu M."/>
        </authorList>
    </citation>
    <scope>NUCLEOTIDE SEQUENCE [LARGE SCALE GENOMIC DNA]</scope>
    <source>
        <strain evidence="3 4">BVB16</strain>
    </source>
</reference>
<accession>A0A8H6AXS7</accession>
<dbReference type="InterPro" id="IPR052895">
    <property type="entry name" value="HetReg/Transcr_Mod"/>
</dbReference>
<name>A0A8H6AXS7_9HELO</name>
<evidence type="ECO:0000259" key="2">
    <source>
        <dbReference type="Pfam" id="PF06985"/>
    </source>
</evidence>
<dbReference type="OrthoDB" id="2157530at2759"/>
<evidence type="ECO:0000313" key="3">
    <source>
        <dbReference type="EMBL" id="KAF5875479.1"/>
    </source>
</evidence>
<dbReference type="Proteomes" id="UP000531561">
    <property type="component" value="Unassembled WGS sequence"/>
</dbReference>
<protein>
    <recommendedName>
        <fullName evidence="2">Heterokaryon incompatibility domain-containing protein</fullName>
    </recommendedName>
</protein>
<gene>
    <name evidence="3" type="ORF">Bfra_003933</name>
</gene>
<feature type="domain" description="Heterokaryon incompatibility" evidence="2">
    <location>
        <begin position="52"/>
        <end position="203"/>
    </location>
</feature>
<comment type="caution">
    <text evidence="3">The sequence shown here is derived from an EMBL/GenBank/DDBJ whole genome shotgun (WGS) entry which is preliminary data.</text>
</comment>